<feature type="transmembrane region" description="Helical" evidence="1">
    <location>
        <begin position="33"/>
        <end position="54"/>
    </location>
</feature>
<keyword evidence="1" id="KW-0472">Membrane</keyword>
<feature type="transmembrane region" description="Helical" evidence="1">
    <location>
        <begin position="94"/>
        <end position="117"/>
    </location>
</feature>
<dbReference type="OrthoDB" id="1453638at2"/>
<protein>
    <submittedName>
        <fullName evidence="2">Uncharacterized protein</fullName>
    </submittedName>
</protein>
<name>A0A1T5EI77_9FLAO</name>
<accession>A0A1T5EI77</accession>
<feature type="transmembrane region" description="Helical" evidence="1">
    <location>
        <begin position="66"/>
        <end position="88"/>
    </location>
</feature>
<keyword evidence="1" id="KW-1133">Transmembrane helix</keyword>
<sequence>MNDITVNVALISILICHLVFISIGYKMEKTTLFISYLNAIVVMGILIFWVNKNLNIQQHNFEFRESFALCLEAILLIFALYSIIGFHNNTYVKVINYIGFGLHLLATIAMLIFMLVFKMNKLF</sequence>
<keyword evidence="3" id="KW-1185">Reference proteome</keyword>
<dbReference type="AlphaFoldDB" id="A0A1T5EI77"/>
<reference evidence="3" key="1">
    <citation type="submission" date="2017-02" db="EMBL/GenBank/DDBJ databases">
        <authorList>
            <person name="Varghese N."/>
            <person name="Submissions S."/>
        </authorList>
    </citation>
    <scope>NUCLEOTIDE SEQUENCE [LARGE SCALE GENOMIC DNA]</scope>
    <source>
        <strain evidence="3">DSM 23546</strain>
    </source>
</reference>
<keyword evidence="1" id="KW-0812">Transmembrane</keyword>
<evidence type="ECO:0000313" key="2">
    <source>
        <dbReference type="EMBL" id="SKB83581.1"/>
    </source>
</evidence>
<dbReference type="EMBL" id="FUYL01000013">
    <property type="protein sequence ID" value="SKB83581.1"/>
    <property type="molecule type" value="Genomic_DNA"/>
</dbReference>
<organism evidence="2 3">
    <name type="scientific">Maribacter arcticus</name>
    <dbReference type="NCBI Taxonomy" id="561365"/>
    <lineage>
        <taxon>Bacteria</taxon>
        <taxon>Pseudomonadati</taxon>
        <taxon>Bacteroidota</taxon>
        <taxon>Flavobacteriia</taxon>
        <taxon>Flavobacteriales</taxon>
        <taxon>Flavobacteriaceae</taxon>
        <taxon>Maribacter</taxon>
    </lineage>
</organism>
<evidence type="ECO:0000313" key="3">
    <source>
        <dbReference type="Proteomes" id="UP000190339"/>
    </source>
</evidence>
<dbReference type="Proteomes" id="UP000190339">
    <property type="component" value="Unassembled WGS sequence"/>
</dbReference>
<dbReference type="STRING" id="561365.SAMN05660866_03509"/>
<gene>
    <name evidence="2" type="ORF">SAMN05660866_03509</name>
</gene>
<evidence type="ECO:0000256" key="1">
    <source>
        <dbReference type="SAM" id="Phobius"/>
    </source>
</evidence>
<proteinExistence type="predicted"/>
<feature type="transmembrane region" description="Helical" evidence="1">
    <location>
        <begin position="7"/>
        <end position="27"/>
    </location>
</feature>